<sequence>MSVSRATKLDALTLDYFLNPKNPTPNPSPQAGRGDKAQLWRGGVLFLWVIWRT</sequence>
<protein>
    <submittedName>
        <fullName evidence="1">Uncharacterized protein</fullName>
    </submittedName>
</protein>
<accession>A0A2K8SV90</accession>
<dbReference type="EMBL" id="CP024785">
    <property type="protein sequence ID" value="AUB39384.1"/>
    <property type="molecule type" value="Genomic_DNA"/>
</dbReference>
<name>A0A2K8SV90_9NOSO</name>
<evidence type="ECO:0000313" key="2">
    <source>
        <dbReference type="Proteomes" id="UP000232003"/>
    </source>
</evidence>
<gene>
    <name evidence="1" type="ORF">COO91_05377</name>
</gene>
<organism evidence="1 2">
    <name type="scientific">Nostoc flagelliforme CCNUN1</name>
    <dbReference type="NCBI Taxonomy" id="2038116"/>
    <lineage>
        <taxon>Bacteria</taxon>
        <taxon>Bacillati</taxon>
        <taxon>Cyanobacteriota</taxon>
        <taxon>Cyanophyceae</taxon>
        <taxon>Nostocales</taxon>
        <taxon>Nostocaceae</taxon>
        <taxon>Nostoc</taxon>
    </lineage>
</organism>
<keyword evidence="2" id="KW-1185">Reference proteome</keyword>
<dbReference type="AlphaFoldDB" id="A0A2K8SV90"/>
<evidence type="ECO:0000313" key="1">
    <source>
        <dbReference type="EMBL" id="AUB39384.1"/>
    </source>
</evidence>
<proteinExistence type="predicted"/>
<reference evidence="1 2" key="1">
    <citation type="submission" date="2017-11" db="EMBL/GenBank/DDBJ databases">
        <title>Complete genome of a free-living desiccation-tolerant cyanobacterium and its photosynthetic adaptation to extreme terrestrial habitat.</title>
        <authorList>
            <person name="Shang J."/>
        </authorList>
    </citation>
    <scope>NUCLEOTIDE SEQUENCE [LARGE SCALE GENOMIC DNA]</scope>
    <source>
        <strain evidence="1 2">CCNUN1</strain>
    </source>
</reference>
<dbReference type="Proteomes" id="UP000232003">
    <property type="component" value="Chromosome"/>
</dbReference>
<dbReference type="KEGG" id="nfl:COO91_05377"/>